<evidence type="ECO:0000313" key="3">
    <source>
        <dbReference type="Proteomes" id="UP000058305"/>
    </source>
</evidence>
<keyword evidence="1" id="KW-0812">Transmembrane</keyword>
<dbReference type="Proteomes" id="UP000058305">
    <property type="component" value="Chromosome"/>
</dbReference>
<accession>A0A120I0E2</accession>
<sequence length="186" mass="19412">MRNRVRVALQAAVLVPLIIIGGAIALGIVVIIVVIVIAALAPNAAEEQGKAIGAAIARGGGDPICDDGDGGQGPDNTTPWYEAFHEFDGRAQALRVMKETAADAGFALEPRLDEDGNPSEEPDGGLVLTAESAGNRLEVIISETSMPGMWCASDSERERLPEPGHALTRFVLIYPDDAGAASARQD</sequence>
<proteinExistence type="predicted"/>
<organism evidence="2 3">
    <name type="scientific">Microterricola viridarii</name>
    <dbReference type="NCBI Taxonomy" id="412690"/>
    <lineage>
        <taxon>Bacteria</taxon>
        <taxon>Bacillati</taxon>
        <taxon>Actinomycetota</taxon>
        <taxon>Actinomycetes</taxon>
        <taxon>Micrococcales</taxon>
        <taxon>Microbacteriaceae</taxon>
        <taxon>Microterricola</taxon>
    </lineage>
</organism>
<name>A0A120I0E2_9MICO</name>
<keyword evidence="1" id="KW-1133">Transmembrane helix</keyword>
<dbReference type="RefSeq" id="WP_067227823.1">
    <property type="nucleotide sequence ID" value="NZ_CP014145.1"/>
</dbReference>
<protein>
    <submittedName>
        <fullName evidence="2">Uncharacterized protein</fullName>
    </submittedName>
</protein>
<dbReference type="AlphaFoldDB" id="A0A120I0E2"/>
<evidence type="ECO:0000313" key="2">
    <source>
        <dbReference type="EMBL" id="AMB58877.1"/>
    </source>
</evidence>
<gene>
    <name evidence="2" type="ORF">AWU67_08350</name>
</gene>
<reference evidence="3" key="2">
    <citation type="submission" date="2016-01" db="EMBL/GenBank/DDBJ databases">
        <title>First complete genome sequence of a species in the genus Microterricola, an extremophilic cold active enzyme producing strain ERGS5:02 isolated from Sikkim Himalaya.</title>
        <authorList>
            <person name="Kumar R."/>
            <person name="Singh D."/>
            <person name="Swarnkar M.K."/>
        </authorList>
    </citation>
    <scope>NUCLEOTIDE SEQUENCE [LARGE SCALE GENOMIC DNA]</scope>
    <source>
        <strain evidence="3">ERGS5:02</strain>
    </source>
</reference>
<reference evidence="2 3" key="1">
    <citation type="journal article" date="2016" name="J. Biotechnol.">
        <title>First complete genome sequence of a species in the genus Microterricola, an extremophilic cold active enzyme producing bacterial strain ERGS5:02 isolated from Sikkim Himalaya.</title>
        <authorList>
            <person name="Himanshu"/>
            <person name="Swarnkar M.K."/>
            <person name="Singh D."/>
            <person name="Kumar R."/>
        </authorList>
    </citation>
    <scope>NUCLEOTIDE SEQUENCE [LARGE SCALE GENOMIC DNA]</scope>
    <source>
        <strain evidence="2 3">ERGS5:02</strain>
    </source>
</reference>
<keyword evidence="1" id="KW-0472">Membrane</keyword>
<keyword evidence="3" id="KW-1185">Reference proteome</keyword>
<dbReference type="EMBL" id="CP014145">
    <property type="protein sequence ID" value="AMB58877.1"/>
    <property type="molecule type" value="Genomic_DNA"/>
</dbReference>
<dbReference type="KEGG" id="mvd:AWU67_08350"/>
<feature type="transmembrane region" description="Helical" evidence="1">
    <location>
        <begin position="12"/>
        <end position="41"/>
    </location>
</feature>
<evidence type="ECO:0000256" key="1">
    <source>
        <dbReference type="SAM" id="Phobius"/>
    </source>
</evidence>